<dbReference type="Gene3D" id="3.30.1490.100">
    <property type="entry name" value="DNA polymerase, Y-family, little finger domain"/>
    <property type="match status" value="1"/>
</dbReference>
<keyword evidence="3 15" id="KW-0515">Mutator protein</keyword>
<comment type="cofactor">
    <cofactor evidence="15">
        <name>Mg(2+)</name>
        <dbReference type="ChEBI" id="CHEBI:18420"/>
    </cofactor>
    <text evidence="15">Binds 2 magnesium ions per subunit.</text>
</comment>
<proteinExistence type="inferred from homology"/>
<evidence type="ECO:0000256" key="13">
    <source>
        <dbReference type="ARBA" id="ARBA00023204"/>
    </source>
</evidence>
<reference evidence="17 18" key="1">
    <citation type="submission" date="2017-04" db="EMBL/GenBank/DDBJ databases">
        <title>Complete genome sequence of Flavobacterium kingsejong AJ004.</title>
        <authorList>
            <person name="Lee P.C."/>
        </authorList>
    </citation>
    <scope>NUCLEOTIDE SEQUENCE [LARGE SCALE GENOMIC DNA]</scope>
    <source>
        <strain evidence="17 18">AJ004</strain>
    </source>
</reference>
<dbReference type="KEGG" id="fki:FK004_05515"/>
<comment type="subcellular location">
    <subcellularLocation>
        <location evidence="1 15">Cytoplasm</location>
    </subcellularLocation>
</comment>
<dbReference type="Proteomes" id="UP000244677">
    <property type="component" value="Chromosome"/>
</dbReference>
<keyword evidence="18" id="KW-1185">Reference proteome</keyword>
<organism evidence="17 18">
    <name type="scientific">Flavobacterium kingsejongi</name>
    <dbReference type="NCBI Taxonomy" id="1678728"/>
    <lineage>
        <taxon>Bacteria</taxon>
        <taxon>Pseudomonadati</taxon>
        <taxon>Bacteroidota</taxon>
        <taxon>Flavobacteriia</taxon>
        <taxon>Flavobacteriales</taxon>
        <taxon>Flavobacteriaceae</taxon>
        <taxon>Flavobacterium</taxon>
    </lineage>
</organism>
<dbReference type="PROSITE" id="PS50173">
    <property type="entry name" value="UMUC"/>
    <property type="match status" value="1"/>
</dbReference>
<evidence type="ECO:0000256" key="1">
    <source>
        <dbReference type="ARBA" id="ARBA00004496"/>
    </source>
</evidence>
<evidence type="ECO:0000256" key="5">
    <source>
        <dbReference type="ARBA" id="ARBA00022679"/>
    </source>
</evidence>
<dbReference type="Pfam" id="PF00817">
    <property type="entry name" value="IMS"/>
    <property type="match status" value="1"/>
</dbReference>
<evidence type="ECO:0000256" key="9">
    <source>
        <dbReference type="ARBA" id="ARBA00022763"/>
    </source>
</evidence>
<dbReference type="Pfam" id="PF11799">
    <property type="entry name" value="IMS_C"/>
    <property type="match status" value="1"/>
</dbReference>
<evidence type="ECO:0000256" key="7">
    <source>
        <dbReference type="ARBA" id="ARBA00022705"/>
    </source>
</evidence>
<evidence type="ECO:0000313" key="17">
    <source>
        <dbReference type="EMBL" id="AWG27267.1"/>
    </source>
</evidence>
<dbReference type="FunFam" id="3.40.1170.60:FF:000001">
    <property type="entry name" value="DNA polymerase IV"/>
    <property type="match status" value="1"/>
</dbReference>
<dbReference type="InterPro" id="IPR050116">
    <property type="entry name" value="DNA_polymerase-Y"/>
</dbReference>
<evidence type="ECO:0000256" key="6">
    <source>
        <dbReference type="ARBA" id="ARBA00022695"/>
    </source>
</evidence>
<evidence type="ECO:0000256" key="14">
    <source>
        <dbReference type="ARBA" id="ARBA00049244"/>
    </source>
</evidence>
<sequence>MLQFVSANIIYLLQSVLILFGTKMKVMGRAIVHMDLDTFFVSCERLTDSRLNGIPLIIGGGERGVVASCSYEARTFGVRSAMPIKMALRLCPQAKVMKGDMELYSRLSHAVTEVIEEKAPVVEKASIDEFYLDITGMDKFYGSYIWTNELAQSITKETGLPISFALSVNKTVSKIATGEGKPKGNLEIPENMVRPFLNPLSIKKIPMVGDVTFQLLSRIGVRNIQTLSEMPAEVLQQMIGKNGIELWKKANGIDNNPVEPYTERKSISTEHTFLQDTIDLGELKSVLQGMVEKLAFQLRSEEWLTSTVVVKIRYSNFDTETKQCKVQYTSADHILIKNVTELFNKLFQRRMRLRLIGIRFSGLVRGTYQINMFDDTEEMLSLYQAMDRMKTRYGFDAVMRGGGAIFKPNNKNEILKRKK</sequence>
<dbReference type="GO" id="GO:0009432">
    <property type="term" value="P:SOS response"/>
    <property type="evidence" value="ECO:0007669"/>
    <property type="project" value="TreeGrafter"/>
</dbReference>
<dbReference type="InterPro" id="IPR017961">
    <property type="entry name" value="DNA_pol_Y-fam_little_finger"/>
</dbReference>
<dbReference type="GO" id="GO:0003887">
    <property type="term" value="F:DNA-directed DNA polymerase activity"/>
    <property type="evidence" value="ECO:0007669"/>
    <property type="project" value="UniProtKB-UniRule"/>
</dbReference>
<evidence type="ECO:0000256" key="12">
    <source>
        <dbReference type="ARBA" id="ARBA00023125"/>
    </source>
</evidence>
<dbReference type="Gene3D" id="3.30.70.270">
    <property type="match status" value="1"/>
</dbReference>
<evidence type="ECO:0000313" key="18">
    <source>
        <dbReference type="Proteomes" id="UP000244677"/>
    </source>
</evidence>
<dbReference type="GO" id="GO:0003684">
    <property type="term" value="F:damaged DNA binding"/>
    <property type="evidence" value="ECO:0007669"/>
    <property type="project" value="InterPro"/>
</dbReference>
<dbReference type="EMBL" id="CP020919">
    <property type="protein sequence ID" value="AWG27267.1"/>
    <property type="molecule type" value="Genomic_DNA"/>
</dbReference>
<keyword evidence="5 15" id="KW-0808">Transferase</keyword>
<dbReference type="SUPFAM" id="SSF56672">
    <property type="entry name" value="DNA/RNA polymerases"/>
    <property type="match status" value="1"/>
</dbReference>
<feature type="site" description="Substrate discrimination" evidence="15">
    <location>
        <position position="40"/>
    </location>
</feature>
<evidence type="ECO:0000256" key="11">
    <source>
        <dbReference type="ARBA" id="ARBA00022932"/>
    </source>
</evidence>
<feature type="domain" description="UmuC" evidence="16">
    <location>
        <begin position="31"/>
        <end position="209"/>
    </location>
</feature>
<dbReference type="InterPro" id="IPR001126">
    <property type="entry name" value="UmuC"/>
</dbReference>
<evidence type="ECO:0000259" key="16">
    <source>
        <dbReference type="PROSITE" id="PS50173"/>
    </source>
</evidence>
<dbReference type="PANTHER" id="PTHR11076">
    <property type="entry name" value="DNA REPAIR POLYMERASE UMUC / TRANSFERASE FAMILY MEMBER"/>
    <property type="match status" value="1"/>
</dbReference>
<dbReference type="GO" id="GO:0006261">
    <property type="term" value="P:DNA-templated DNA replication"/>
    <property type="evidence" value="ECO:0007669"/>
    <property type="project" value="UniProtKB-UniRule"/>
</dbReference>
<keyword evidence="8 15" id="KW-0479">Metal-binding</keyword>
<dbReference type="InterPro" id="IPR036775">
    <property type="entry name" value="DNA_pol_Y-fam_lit_finger_sf"/>
</dbReference>
<keyword evidence="13 15" id="KW-0234">DNA repair</keyword>
<dbReference type="EC" id="2.7.7.7" evidence="15"/>
<dbReference type="Gene3D" id="1.10.150.20">
    <property type="entry name" value="5' to 3' exonuclease, C-terminal subdomain"/>
    <property type="match status" value="1"/>
</dbReference>
<evidence type="ECO:0000256" key="2">
    <source>
        <dbReference type="ARBA" id="ARBA00010945"/>
    </source>
</evidence>
<feature type="binding site" evidence="15">
    <location>
        <position position="35"/>
    </location>
    <ligand>
        <name>Mg(2+)</name>
        <dbReference type="ChEBI" id="CHEBI:18420"/>
    </ligand>
</feature>
<comment type="catalytic activity">
    <reaction evidence="14 15">
        <text>DNA(n) + a 2'-deoxyribonucleoside 5'-triphosphate = DNA(n+1) + diphosphate</text>
        <dbReference type="Rhea" id="RHEA:22508"/>
        <dbReference type="Rhea" id="RHEA-COMP:17339"/>
        <dbReference type="Rhea" id="RHEA-COMP:17340"/>
        <dbReference type="ChEBI" id="CHEBI:33019"/>
        <dbReference type="ChEBI" id="CHEBI:61560"/>
        <dbReference type="ChEBI" id="CHEBI:173112"/>
        <dbReference type="EC" id="2.7.7.7"/>
    </reaction>
</comment>
<evidence type="ECO:0000256" key="3">
    <source>
        <dbReference type="ARBA" id="ARBA00022457"/>
    </source>
</evidence>
<gene>
    <name evidence="15" type="primary">dinB</name>
    <name evidence="17" type="ORF">FK004_05515</name>
</gene>
<evidence type="ECO:0000256" key="15">
    <source>
        <dbReference type="HAMAP-Rule" id="MF_01113"/>
    </source>
</evidence>
<dbReference type="InterPro" id="IPR022880">
    <property type="entry name" value="DNApol_IV"/>
</dbReference>
<keyword evidence="6 15" id="KW-0548">Nucleotidyltransferase</keyword>
<feature type="active site" evidence="15">
    <location>
        <position position="129"/>
    </location>
</feature>
<dbReference type="SUPFAM" id="SSF100879">
    <property type="entry name" value="Lesion bypass DNA polymerase (Y-family), little finger domain"/>
    <property type="match status" value="1"/>
</dbReference>
<dbReference type="GO" id="GO:0005829">
    <property type="term" value="C:cytosol"/>
    <property type="evidence" value="ECO:0007669"/>
    <property type="project" value="TreeGrafter"/>
</dbReference>
<name>A0A2S1LU34_9FLAO</name>
<keyword evidence="4 15" id="KW-0963">Cytoplasm</keyword>
<comment type="function">
    <text evidence="15">Poorly processive, error-prone DNA polymerase involved in untargeted mutagenesis. Copies undamaged DNA at stalled replication forks, which arise in vivo from mismatched or misaligned primer ends. These misaligned primers can be extended by PolIV. Exhibits no 3'-5' exonuclease (proofreading) activity. May be involved in translesional synthesis, in conjunction with the beta clamp from PolIII.</text>
</comment>
<evidence type="ECO:0000256" key="8">
    <source>
        <dbReference type="ARBA" id="ARBA00022723"/>
    </source>
</evidence>
<evidence type="ECO:0000256" key="10">
    <source>
        <dbReference type="ARBA" id="ARBA00022842"/>
    </source>
</evidence>
<keyword evidence="11 15" id="KW-0239">DNA-directed DNA polymerase</keyword>
<dbReference type="Gene3D" id="3.40.1170.60">
    <property type="match status" value="1"/>
</dbReference>
<dbReference type="NCBIfam" id="NF002677">
    <property type="entry name" value="PRK02406.1"/>
    <property type="match status" value="1"/>
</dbReference>
<dbReference type="GO" id="GO:0006281">
    <property type="term" value="P:DNA repair"/>
    <property type="evidence" value="ECO:0007669"/>
    <property type="project" value="UniProtKB-UniRule"/>
</dbReference>
<feature type="binding site" evidence="15">
    <location>
        <position position="128"/>
    </location>
    <ligand>
        <name>Mg(2+)</name>
        <dbReference type="ChEBI" id="CHEBI:18420"/>
    </ligand>
</feature>
<keyword evidence="7 15" id="KW-0235">DNA replication</keyword>
<dbReference type="CDD" id="cd03586">
    <property type="entry name" value="PolY_Pol_IV_kappa"/>
    <property type="match status" value="1"/>
</dbReference>
<protein>
    <recommendedName>
        <fullName evidence="15">DNA polymerase IV</fullName>
        <shortName evidence="15">Pol IV</shortName>
        <ecNumber evidence="15">2.7.7.7</ecNumber>
    </recommendedName>
</protein>
<dbReference type="GO" id="GO:0042276">
    <property type="term" value="P:error-prone translesion synthesis"/>
    <property type="evidence" value="ECO:0007669"/>
    <property type="project" value="TreeGrafter"/>
</dbReference>
<keyword evidence="12 15" id="KW-0238">DNA-binding</keyword>
<comment type="similarity">
    <text evidence="2 15">Belongs to the DNA polymerase type-Y family.</text>
</comment>
<dbReference type="InterPro" id="IPR043502">
    <property type="entry name" value="DNA/RNA_pol_sf"/>
</dbReference>
<keyword evidence="10 15" id="KW-0460">Magnesium</keyword>
<dbReference type="AlphaFoldDB" id="A0A2S1LU34"/>
<comment type="subunit">
    <text evidence="15">Monomer.</text>
</comment>
<dbReference type="HAMAP" id="MF_01113">
    <property type="entry name" value="DNApol_IV"/>
    <property type="match status" value="1"/>
</dbReference>
<dbReference type="InterPro" id="IPR043128">
    <property type="entry name" value="Rev_trsase/Diguanyl_cyclase"/>
</dbReference>
<evidence type="ECO:0000256" key="4">
    <source>
        <dbReference type="ARBA" id="ARBA00022490"/>
    </source>
</evidence>
<dbReference type="GO" id="GO:0000287">
    <property type="term" value="F:magnesium ion binding"/>
    <property type="evidence" value="ECO:0007669"/>
    <property type="project" value="UniProtKB-UniRule"/>
</dbReference>
<dbReference type="PANTHER" id="PTHR11076:SF33">
    <property type="entry name" value="DNA POLYMERASE KAPPA"/>
    <property type="match status" value="1"/>
</dbReference>
<keyword evidence="9 15" id="KW-0227">DNA damage</keyword>
<accession>A0A2S1LU34</accession>